<evidence type="ECO:0000313" key="1">
    <source>
        <dbReference type="EMBL" id="KAK3494728.1"/>
    </source>
</evidence>
<reference evidence="1 2" key="1">
    <citation type="journal article" date="2023" name="Mol. Phylogenet. Evol.">
        <title>Genome-scale phylogeny and comparative genomics of the fungal order Sordariales.</title>
        <authorList>
            <person name="Hensen N."/>
            <person name="Bonometti L."/>
            <person name="Westerberg I."/>
            <person name="Brannstrom I.O."/>
            <person name="Guillou S."/>
            <person name="Cros-Aarteil S."/>
            <person name="Calhoun S."/>
            <person name="Haridas S."/>
            <person name="Kuo A."/>
            <person name="Mondo S."/>
            <person name="Pangilinan J."/>
            <person name="Riley R."/>
            <person name="LaButti K."/>
            <person name="Andreopoulos B."/>
            <person name="Lipzen A."/>
            <person name="Chen C."/>
            <person name="Yan M."/>
            <person name="Daum C."/>
            <person name="Ng V."/>
            <person name="Clum A."/>
            <person name="Steindorff A."/>
            <person name="Ohm R.A."/>
            <person name="Martin F."/>
            <person name="Silar P."/>
            <person name="Natvig D.O."/>
            <person name="Lalanne C."/>
            <person name="Gautier V."/>
            <person name="Ament-Velasquez S.L."/>
            <person name="Kruys A."/>
            <person name="Hutchinson M.I."/>
            <person name="Powell A.J."/>
            <person name="Barry K."/>
            <person name="Miller A.N."/>
            <person name="Grigoriev I.V."/>
            <person name="Debuchy R."/>
            <person name="Gladieux P."/>
            <person name="Hiltunen Thoren M."/>
            <person name="Johannesson H."/>
        </authorList>
    </citation>
    <scope>NUCLEOTIDE SEQUENCE [LARGE SCALE GENOMIC DNA]</scope>
    <source>
        <strain evidence="1 2">FGSC 10403</strain>
    </source>
</reference>
<comment type="caution">
    <text evidence="1">The sequence shown here is derived from an EMBL/GenBank/DDBJ whole genome shotgun (WGS) entry which is preliminary data.</text>
</comment>
<name>A0AAJ0MSH5_9PEZI</name>
<organism evidence="1 2">
    <name type="scientific">Neurospora hispaniola</name>
    <dbReference type="NCBI Taxonomy" id="588809"/>
    <lineage>
        <taxon>Eukaryota</taxon>
        <taxon>Fungi</taxon>
        <taxon>Dikarya</taxon>
        <taxon>Ascomycota</taxon>
        <taxon>Pezizomycotina</taxon>
        <taxon>Sordariomycetes</taxon>
        <taxon>Sordariomycetidae</taxon>
        <taxon>Sordariales</taxon>
        <taxon>Sordariaceae</taxon>
        <taxon>Neurospora</taxon>
    </lineage>
</organism>
<dbReference type="Proteomes" id="UP001285908">
    <property type="component" value="Unassembled WGS sequence"/>
</dbReference>
<evidence type="ECO:0000313" key="2">
    <source>
        <dbReference type="Proteomes" id="UP001285908"/>
    </source>
</evidence>
<dbReference type="GeneID" id="87878342"/>
<gene>
    <name evidence="1" type="ORF">B0T23DRAFT_440244</name>
</gene>
<keyword evidence="2" id="KW-1185">Reference proteome</keyword>
<protein>
    <submittedName>
        <fullName evidence="1">Uncharacterized protein</fullName>
    </submittedName>
</protein>
<accession>A0AAJ0MSH5</accession>
<proteinExistence type="predicted"/>
<sequence length="298" mass="34140">MGNDWKIKIGKPSWGAKGQSSSRGRGLAIHSLRKGDDLLIMTRMTPLEHSMTSQPWEMIFVVLSNMNCRQVATGIQLTSSLPRYDVWQPDKQDLKAVCSLSTRARLSVNQGRNHLTESRGYQCQSQPATMLPSEDIQKEAWMVQGHDEDTTRETRAPWQETLEWQTYTWISRCCTKLTETLIDTQIKYQKALPVMLIRGRQSHFHSRSVFPARDQVNDHQIRQHPFLSTESPSVSLPGHVSSNYADQFGKPFSASGFPVSILITRKLVMTLDRQYKGFPVLVPPFEVEGPGYRRWWHP</sequence>
<dbReference type="EMBL" id="JAULSX010000003">
    <property type="protein sequence ID" value="KAK3494728.1"/>
    <property type="molecule type" value="Genomic_DNA"/>
</dbReference>
<dbReference type="AlphaFoldDB" id="A0AAJ0MSH5"/>
<dbReference type="RefSeq" id="XP_062694157.1">
    <property type="nucleotide sequence ID" value="XM_062840720.1"/>
</dbReference>